<evidence type="ECO:0000313" key="7">
    <source>
        <dbReference type="Proteomes" id="UP000695026"/>
    </source>
</evidence>
<dbReference type="PROSITE" id="PS50181">
    <property type="entry name" value="FBOX"/>
    <property type="match status" value="1"/>
</dbReference>
<comment type="function">
    <text evidence="1">Substrate-recognition component of the SCF (SKP1-CUL1-F-box protein)-type E3 ubiquitin ligase complex.</text>
</comment>
<evidence type="ECO:0000259" key="6">
    <source>
        <dbReference type="PROSITE" id="PS50181"/>
    </source>
</evidence>
<dbReference type="OrthoDB" id="3219396at2759"/>
<comment type="subunit">
    <text evidence="3">Directly interacts with SKP1 and CUL1.</text>
</comment>
<dbReference type="InterPro" id="IPR036047">
    <property type="entry name" value="F-box-like_dom_sf"/>
</dbReference>
<evidence type="ECO:0000256" key="5">
    <source>
        <dbReference type="ARBA" id="ARBA00077971"/>
    </source>
</evidence>
<dbReference type="InterPro" id="IPR032675">
    <property type="entry name" value="LRR_dom_sf"/>
</dbReference>
<keyword evidence="7" id="KW-1185">Reference proteome</keyword>
<proteinExistence type="predicted"/>
<dbReference type="SMART" id="SM00256">
    <property type="entry name" value="FBOX"/>
    <property type="match status" value="1"/>
</dbReference>
<protein>
    <recommendedName>
        <fullName evidence="4">F-box/LRR-repeat protein 8</fullName>
    </recommendedName>
    <alternativeName>
        <fullName evidence="5">F-box and leucine-rich repeat protein 8</fullName>
    </alternativeName>
</protein>
<evidence type="ECO:0000313" key="9">
    <source>
        <dbReference type="RefSeq" id="XP_025023976.1"/>
    </source>
</evidence>
<dbReference type="Pfam" id="PF12937">
    <property type="entry name" value="F-box-like"/>
    <property type="match status" value="1"/>
</dbReference>
<organism evidence="7 10">
    <name type="scientific">Python bivittatus</name>
    <name type="common">Burmese python</name>
    <name type="synonym">Python molurus bivittatus</name>
    <dbReference type="NCBI Taxonomy" id="176946"/>
    <lineage>
        <taxon>Eukaryota</taxon>
        <taxon>Metazoa</taxon>
        <taxon>Chordata</taxon>
        <taxon>Craniata</taxon>
        <taxon>Vertebrata</taxon>
        <taxon>Euteleostomi</taxon>
        <taxon>Lepidosauria</taxon>
        <taxon>Squamata</taxon>
        <taxon>Bifurcata</taxon>
        <taxon>Unidentata</taxon>
        <taxon>Episquamata</taxon>
        <taxon>Toxicofera</taxon>
        <taxon>Serpentes</taxon>
        <taxon>Henophidia</taxon>
        <taxon>Pythonidae</taxon>
        <taxon>Python</taxon>
    </lineage>
</organism>
<keyword evidence="2" id="KW-0833">Ubl conjugation pathway</keyword>
<dbReference type="InterPro" id="IPR001810">
    <property type="entry name" value="F-box_dom"/>
</dbReference>
<name>A0A9F5MYK2_PYTBI</name>
<dbReference type="SUPFAM" id="SSF81383">
    <property type="entry name" value="F-box domain"/>
    <property type="match status" value="1"/>
</dbReference>
<dbReference type="CTD" id="55336"/>
<evidence type="ECO:0000256" key="1">
    <source>
        <dbReference type="ARBA" id="ARBA00003437"/>
    </source>
</evidence>
<dbReference type="Gene3D" id="3.80.10.10">
    <property type="entry name" value="Ribonuclease Inhibitor"/>
    <property type="match status" value="1"/>
</dbReference>
<feature type="domain" description="F-box" evidence="6">
    <location>
        <begin position="6"/>
        <end position="52"/>
    </location>
</feature>
<dbReference type="AlphaFoldDB" id="A0A9F5MYK2"/>
<sequence length="378" mass="42763">MSNLVEDLWNCIPQEVLASVFSFLPVKDRYTALHVCKKWAAAASTSSIWSFTEFSCDFVNEDEAHMLGKLQLYLGHIRHLKIILHQSFELNRRLVTRILDMLAWKSSKLQALCIICQGKSPYFYSGQDILQSVRRLCQSVQKIDLHYVDFRQMPFTLDNGTMILLASSSPNLHTLLINNRAPGLIILKPETMVEVVRVCPKLSVLGLYYANLSQDLFQELVKPSRGPFKCLDVYYKGLDKRIPEEAWAMVSKRHPQFHVKLEFASKVPIYKVSGILKATVPITSLQFNSFNHAPDQMRLVTNCCSPTLERLILCAAPSDALNSSLIQLARSCLHLKELHCYCVVSQAVIDAFLLHCPGLRSYTLSTEVLSSIPPIMSS</sequence>
<dbReference type="Proteomes" id="UP000695026">
    <property type="component" value="Unplaced"/>
</dbReference>
<evidence type="ECO:0000313" key="10">
    <source>
        <dbReference type="RefSeq" id="XP_025023977.1"/>
    </source>
</evidence>
<dbReference type="FunFam" id="3.80.10.10:FF:000260">
    <property type="entry name" value="F-box/LRR-repeat protein 8"/>
    <property type="match status" value="1"/>
</dbReference>
<dbReference type="RefSeq" id="XP_025023977.1">
    <property type="nucleotide sequence ID" value="XM_025168209.1"/>
</dbReference>
<dbReference type="PANTHER" id="PTHR20872">
    <property type="match status" value="1"/>
</dbReference>
<dbReference type="RefSeq" id="XP_007430731.1">
    <property type="nucleotide sequence ID" value="XM_007430669.3"/>
</dbReference>
<dbReference type="RefSeq" id="XP_025023976.1">
    <property type="nucleotide sequence ID" value="XM_025168208.1"/>
</dbReference>
<evidence type="ECO:0000313" key="8">
    <source>
        <dbReference type="RefSeq" id="XP_007430731.1"/>
    </source>
</evidence>
<evidence type="ECO:0000256" key="4">
    <source>
        <dbReference type="ARBA" id="ARBA00070268"/>
    </source>
</evidence>
<accession>A0A9F5MYK2</accession>
<dbReference type="OMA" id="RHPQFRV"/>
<dbReference type="PANTHER" id="PTHR20872:SF1">
    <property type="entry name" value="F-BOX DOMAIN-CONTAINING PROTEIN"/>
    <property type="match status" value="1"/>
</dbReference>
<evidence type="ECO:0000256" key="3">
    <source>
        <dbReference type="ARBA" id="ARBA00062469"/>
    </source>
</evidence>
<dbReference type="Gene3D" id="1.20.1280.50">
    <property type="match status" value="1"/>
</dbReference>
<dbReference type="GeneID" id="103061747"/>
<reference evidence="8 9" key="1">
    <citation type="submission" date="2025-04" db="UniProtKB">
        <authorList>
            <consortium name="RefSeq"/>
        </authorList>
    </citation>
    <scope>IDENTIFICATION</scope>
    <source>
        <tissue evidence="8 9">Liver</tissue>
    </source>
</reference>
<gene>
    <name evidence="8 9 10" type="primary">FBXL8</name>
</gene>
<evidence type="ECO:0000256" key="2">
    <source>
        <dbReference type="ARBA" id="ARBA00022786"/>
    </source>
</evidence>